<reference evidence="1" key="2">
    <citation type="submission" date="2020-09" db="EMBL/GenBank/DDBJ databases">
        <authorList>
            <person name="Sun Q."/>
            <person name="Zhou Y."/>
        </authorList>
    </citation>
    <scope>NUCLEOTIDE SEQUENCE</scope>
    <source>
        <strain evidence="1">CGMCC 4.3508</strain>
    </source>
</reference>
<organism evidence="1 2">
    <name type="scientific">Nocardia jinanensis</name>
    <dbReference type="NCBI Taxonomy" id="382504"/>
    <lineage>
        <taxon>Bacteria</taxon>
        <taxon>Bacillati</taxon>
        <taxon>Actinomycetota</taxon>
        <taxon>Actinomycetes</taxon>
        <taxon>Mycobacteriales</taxon>
        <taxon>Nocardiaceae</taxon>
        <taxon>Nocardia</taxon>
    </lineage>
</organism>
<gene>
    <name evidence="1" type="ORF">GCM10011588_31550</name>
</gene>
<dbReference type="PANTHER" id="PTHR38009">
    <property type="entry name" value="CONSERVED HYPOTHETICAL PHAGE TAIL PROTEIN"/>
    <property type="match status" value="1"/>
</dbReference>
<dbReference type="RefSeq" id="WP_058856625.1">
    <property type="nucleotide sequence ID" value="NZ_BMMH01000005.1"/>
</dbReference>
<protein>
    <submittedName>
        <fullName evidence="1">Phage tail protein</fullName>
    </submittedName>
</protein>
<comment type="caution">
    <text evidence="1">The sequence shown here is derived from an EMBL/GenBank/DDBJ whole genome shotgun (WGS) entry which is preliminary data.</text>
</comment>
<evidence type="ECO:0000313" key="2">
    <source>
        <dbReference type="Proteomes" id="UP000638263"/>
    </source>
</evidence>
<accession>A0A917VSZ3</accession>
<dbReference type="Pfam" id="PF06841">
    <property type="entry name" value="Phage_T4_gp19"/>
    <property type="match status" value="1"/>
</dbReference>
<evidence type="ECO:0000313" key="1">
    <source>
        <dbReference type="EMBL" id="GGL14716.1"/>
    </source>
</evidence>
<dbReference type="GO" id="GO:0005198">
    <property type="term" value="F:structural molecule activity"/>
    <property type="evidence" value="ECO:0007669"/>
    <property type="project" value="InterPro"/>
</dbReference>
<name>A0A917VSZ3_9NOCA</name>
<proteinExistence type="predicted"/>
<dbReference type="InterPro" id="IPR010667">
    <property type="entry name" value="Phage_T4_Gp19"/>
</dbReference>
<reference evidence="1" key="1">
    <citation type="journal article" date="2014" name="Int. J. Syst. Evol. Microbiol.">
        <title>Complete genome sequence of Corynebacterium casei LMG S-19264T (=DSM 44701T), isolated from a smear-ripened cheese.</title>
        <authorList>
            <consortium name="US DOE Joint Genome Institute (JGI-PGF)"/>
            <person name="Walter F."/>
            <person name="Albersmeier A."/>
            <person name="Kalinowski J."/>
            <person name="Ruckert C."/>
        </authorList>
    </citation>
    <scope>NUCLEOTIDE SEQUENCE</scope>
    <source>
        <strain evidence="1">CGMCC 4.3508</strain>
    </source>
</reference>
<dbReference type="AlphaFoldDB" id="A0A917VSZ3"/>
<dbReference type="Proteomes" id="UP000638263">
    <property type="component" value="Unassembled WGS sequence"/>
</dbReference>
<sequence>MSTGDRVDPFRGFNFRVEVTTMSEAVAAFREVSGLTVNTDLTEYRDGNSRDLHPKKLFGLRKYSNLVLKRGITTNNELWLWYRQIVNGVADRRNGAVVLLDEEHNDALRWNFYAAWPCKVDFPTFNATTNEVAVISCELCVEKLEMV</sequence>
<dbReference type="PANTHER" id="PTHR38009:SF1">
    <property type="entry name" value="CONSERVED HYPOTHETICAL PHAGE TAIL PROTEIN"/>
    <property type="match status" value="1"/>
</dbReference>
<dbReference type="InterPro" id="IPR011747">
    <property type="entry name" value="CHP02241"/>
</dbReference>
<keyword evidence="2" id="KW-1185">Reference proteome</keyword>
<dbReference type="NCBIfam" id="TIGR02241">
    <property type="entry name" value="conserved hypothetical phage tail region protein"/>
    <property type="match status" value="1"/>
</dbReference>
<dbReference type="EMBL" id="BMMH01000005">
    <property type="protein sequence ID" value="GGL14716.1"/>
    <property type="molecule type" value="Genomic_DNA"/>
</dbReference>